<dbReference type="Gene3D" id="3.30.910.20">
    <property type="entry name" value="Skp domain"/>
    <property type="match status" value="1"/>
</dbReference>
<evidence type="ECO:0000313" key="4">
    <source>
        <dbReference type="EMBL" id="MDQ7248071.1"/>
    </source>
</evidence>
<dbReference type="InterPro" id="IPR005632">
    <property type="entry name" value="Chaperone_Skp"/>
</dbReference>
<keyword evidence="2 3" id="KW-0732">Signal</keyword>
<reference evidence="5" key="1">
    <citation type="submission" date="2023-08" db="EMBL/GenBank/DDBJ databases">
        <title>Rhodospirillaceae gen. nov., a novel taxon isolated from the Yangtze River Yuezi River estuary sludge.</title>
        <authorList>
            <person name="Ruan L."/>
        </authorList>
    </citation>
    <scope>NUCLEOTIDE SEQUENCE [LARGE SCALE GENOMIC DNA]</scope>
    <source>
        <strain evidence="5">R-7</strain>
    </source>
</reference>
<dbReference type="PANTHER" id="PTHR35089">
    <property type="entry name" value="CHAPERONE PROTEIN SKP"/>
    <property type="match status" value="1"/>
</dbReference>
<name>A0ABU0YK14_9PROT</name>
<organism evidence="4 5">
    <name type="scientific">Dongia sedimenti</name>
    <dbReference type="NCBI Taxonomy" id="3064282"/>
    <lineage>
        <taxon>Bacteria</taxon>
        <taxon>Pseudomonadati</taxon>
        <taxon>Pseudomonadota</taxon>
        <taxon>Alphaproteobacteria</taxon>
        <taxon>Rhodospirillales</taxon>
        <taxon>Dongiaceae</taxon>
        <taxon>Dongia</taxon>
    </lineage>
</organism>
<dbReference type="Proteomes" id="UP001230156">
    <property type="component" value="Unassembled WGS sequence"/>
</dbReference>
<feature type="chain" id="PRO_5047218430" evidence="3">
    <location>
        <begin position="33"/>
        <end position="208"/>
    </location>
</feature>
<dbReference type="SUPFAM" id="SSF111384">
    <property type="entry name" value="OmpH-like"/>
    <property type="match status" value="1"/>
</dbReference>
<accession>A0ABU0YK14</accession>
<evidence type="ECO:0000256" key="1">
    <source>
        <dbReference type="ARBA" id="ARBA00009091"/>
    </source>
</evidence>
<keyword evidence="5" id="KW-1185">Reference proteome</keyword>
<dbReference type="RefSeq" id="WP_379955518.1">
    <property type="nucleotide sequence ID" value="NZ_JAUYVI010000003.1"/>
</dbReference>
<sequence>MSQPSLPIRRSARIIAAAFALCAFALAGPALAQTATQPAPAAQPAQGTVAPNQIPIIVGVLDTQAILNASSAGKSLNTQWDAAMKALNDDMAKKENGLRAQAQQLEAARSGNPPIAPADYATKRKALEQQDIQFQQAFAKNKQAWDGRLNKARESIANAARKAMQDVAKARGLTLILDRAAVPYSPQPWNITDEVMTRLNKALPTVKL</sequence>
<comment type="caution">
    <text evidence="4">The sequence shown here is derived from an EMBL/GenBank/DDBJ whole genome shotgun (WGS) entry which is preliminary data.</text>
</comment>
<protein>
    <submittedName>
        <fullName evidence="4">OmpH family outer membrane protein</fullName>
    </submittedName>
</protein>
<dbReference type="EMBL" id="JAUYVI010000003">
    <property type="protein sequence ID" value="MDQ7248071.1"/>
    <property type="molecule type" value="Genomic_DNA"/>
</dbReference>
<dbReference type="InterPro" id="IPR024930">
    <property type="entry name" value="Skp_dom_sf"/>
</dbReference>
<dbReference type="Pfam" id="PF03938">
    <property type="entry name" value="OmpH"/>
    <property type="match status" value="1"/>
</dbReference>
<dbReference type="SMART" id="SM00935">
    <property type="entry name" value="OmpH"/>
    <property type="match status" value="1"/>
</dbReference>
<evidence type="ECO:0000256" key="3">
    <source>
        <dbReference type="SAM" id="SignalP"/>
    </source>
</evidence>
<evidence type="ECO:0000313" key="5">
    <source>
        <dbReference type="Proteomes" id="UP001230156"/>
    </source>
</evidence>
<comment type="similarity">
    <text evidence="1">Belongs to the Skp family.</text>
</comment>
<gene>
    <name evidence="4" type="ORF">Q8A70_10360</name>
</gene>
<proteinExistence type="inferred from homology"/>
<feature type="signal peptide" evidence="3">
    <location>
        <begin position="1"/>
        <end position="32"/>
    </location>
</feature>
<evidence type="ECO:0000256" key="2">
    <source>
        <dbReference type="ARBA" id="ARBA00022729"/>
    </source>
</evidence>
<dbReference type="PANTHER" id="PTHR35089:SF1">
    <property type="entry name" value="CHAPERONE PROTEIN SKP"/>
    <property type="match status" value="1"/>
</dbReference>